<protein>
    <recommendedName>
        <fullName evidence="14">Riboflavin biosynthesis protein RibD</fullName>
    </recommendedName>
    <domain>
        <recommendedName>
            <fullName evidence="14">Diaminohydroxyphosphoribosylaminopyrimidine deaminase</fullName>
            <shortName evidence="14">DRAP deaminase</shortName>
            <ecNumber evidence="14">3.5.4.26</ecNumber>
        </recommendedName>
        <alternativeName>
            <fullName evidence="14">Riboflavin-specific deaminase</fullName>
        </alternativeName>
    </domain>
    <domain>
        <recommendedName>
            <fullName evidence="14">5-amino-6-(5-phosphoribosylamino)uracil reductase</fullName>
            <ecNumber evidence="14">1.1.1.193</ecNumber>
        </recommendedName>
        <alternativeName>
            <fullName evidence="14">HTP reductase</fullName>
        </alternativeName>
    </domain>
</protein>
<comment type="catalytic activity">
    <reaction evidence="13 14">
        <text>2,5-diamino-6-hydroxy-4-(5-phosphoribosylamino)-pyrimidine + H2O + H(+) = 5-amino-6-(5-phospho-D-ribosylamino)uracil + NH4(+)</text>
        <dbReference type="Rhea" id="RHEA:21868"/>
        <dbReference type="ChEBI" id="CHEBI:15377"/>
        <dbReference type="ChEBI" id="CHEBI:15378"/>
        <dbReference type="ChEBI" id="CHEBI:28938"/>
        <dbReference type="ChEBI" id="CHEBI:58453"/>
        <dbReference type="ChEBI" id="CHEBI:58614"/>
        <dbReference type="EC" id="3.5.4.26"/>
    </reaction>
</comment>
<dbReference type="EC" id="3.5.4.26" evidence="14"/>
<dbReference type="Gene3D" id="3.40.140.10">
    <property type="entry name" value="Cytidine Deaminase, domain 2"/>
    <property type="match status" value="1"/>
</dbReference>
<evidence type="ECO:0000256" key="7">
    <source>
        <dbReference type="ARBA" id="ARBA00022723"/>
    </source>
</evidence>
<dbReference type="EC" id="1.1.1.193" evidence="14"/>
<keyword evidence="11" id="KW-0511">Multifunctional enzyme</keyword>
<dbReference type="SUPFAM" id="SSF53927">
    <property type="entry name" value="Cytidine deaminase-like"/>
    <property type="match status" value="1"/>
</dbReference>
<evidence type="ECO:0000256" key="13">
    <source>
        <dbReference type="ARBA" id="ARBA00049886"/>
    </source>
</evidence>
<evidence type="ECO:0000259" key="15">
    <source>
        <dbReference type="PROSITE" id="PS51747"/>
    </source>
</evidence>
<comment type="similarity">
    <text evidence="5 14">In the C-terminal section; belongs to the HTP reductase family.</text>
</comment>
<dbReference type="PANTHER" id="PTHR38011">
    <property type="entry name" value="DIHYDROFOLATE REDUCTASE FAMILY PROTEIN (AFU_ORTHOLOGUE AFUA_8G06820)"/>
    <property type="match status" value="1"/>
</dbReference>
<keyword evidence="6 14" id="KW-0686">Riboflavin biosynthesis</keyword>
<evidence type="ECO:0000256" key="14">
    <source>
        <dbReference type="PIRNR" id="PIRNR006769"/>
    </source>
</evidence>
<evidence type="ECO:0000313" key="16">
    <source>
        <dbReference type="EMBL" id="MBM7645351.1"/>
    </source>
</evidence>
<keyword evidence="9 14" id="KW-0521">NADP</keyword>
<comment type="function">
    <text evidence="1 14">Converts 2,5-diamino-6-(ribosylamino)-4(3h)-pyrimidinone 5'-phosphate into 5-amino-6-(ribosylamino)-2,4(1h,3h)-pyrimidinedione 5'-phosphate.</text>
</comment>
<dbReference type="InterPro" id="IPR002734">
    <property type="entry name" value="RibDG_C"/>
</dbReference>
<keyword evidence="10 14" id="KW-0560">Oxidoreductase</keyword>
<sequence length="362" mass="38653">MLDKDYMSLALNLVKMTSGQTSPNPAVGAVVVNQGKIVGIGAHLKAGEEHAEVHALNMAGDRAAGGTIYVTLEPCSHYGKTPPCADMIIERGISRAVIATSDPNPQVAGNGIQKLKNAGIEVVVGVMEKEARKYNQDFFHYMKTNRPFVTLKMAVSLDGKMATASGESQWITGPEARKDGHCLRHQHDAILVGIGTVLADNPSLTARLGRVQGAHPVRVILDSQLRTPLAANIVNDRLAPTWILTLEGQKGNQKAEALKSRGIDIYYFEDLSISNILTFLGKKAIKSLLVEGGAAVQDAFLQSRLIDQLVAYIAPKVIGGKDALTAFGGKGISKLADALSLTFEETTKIGDDIKIVAHVKGD</sequence>
<dbReference type="InterPro" id="IPR016192">
    <property type="entry name" value="APOBEC/CMP_deaminase_Zn-bd"/>
</dbReference>
<evidence type="ECO:0000256" key="9">
    <source>
        <dbReference type="ARBA" id="ARBA00022857"/>
    </source>
</evidence>
<comment type="pathway">
    <text evidence="3 14">Cofactor biosynthesis; riboflavin biosynthesis; 5-amino-6-(D-ribitylamino)uracil from GTP: step 3/4.</text>
</comment>
<dbReference type="InterPro" id="IPR004794">
    <property type="entry name" value="Eubact_RibD"/>
</dbReference>
<gene>
    <name evidence="16" type="ORF">JOD45_001562</name>
</gene>
<dbReference type="Pfam" id="PF00383">
    <property type="entry name" value="dCMP_cyt_deam_1"/>
    <property type="match status" value="1"/>
</dbReference>
<dbReference type="PROSITE" id="PS00903">
    <property type="entry name" value="CYT_DCMP_DEAMINASES_1"/>
    <property type="match status" value="1"/>
</dbReference>
<evidence type="ECO:0000256" key="12">
    <source>
        <dbReference type="ARBA" id="ARBA00049861"/>
    </source>
</evidence>
<dbReference type="GO" id="GO:0008835">
    <property type="term" value="F:diaminohydroxyphosphoribosylaminopyrimidine deaminase activity"/>
    <property type="evidence" value="ECO:0007669"/>
    <property type="project" value="UniProtKB-EC"/>
</dbReference>
<evidence type="ECO:0000256" key="3">
    <source>
        <dbReference type="ARBA" id="ARBA00004910"/>
    </source>
</evidence>
<dbReference type="InterPro" id="IPR050765">
    <property type="entry name" value="Riboflavin_Biosynth_HTPR"/>
</dbReference>
<reference evidence="16 17" key="1">
    <citation type="submission" date="2021-01" db="EMBL/GenBank/DDBJ databases">
        <title>Genomic Encyclopedia of Type Strains, Phase IV (KMG-IV): sequencing the most valuable type-strain genomes for metagenomic binning, comparative biology and taxonomic classification.</title>
        <authorList>
            <person name="Goeker M."/>
        </authorList>
    </citation>
    <scope>NUCLEOTIDE SEQUENCE [LARGE SCALE GENOMIC DNA]</scope>
    <source>
        <strain evidence="16 17">DSM 28236</strain>
    </source>
</reference>
<evidence type="ECO:0000256" key="1">
    <source>
        <dbReference type="ARBA" id="ARBA00002151"/>
    </source>
</evidence>
<dbReference type="PIRSF" id="PIRSF006769">
    <property type="entry name" value="RibD"/>
    <property type="match status" value="1"/>
</dbReference>
<dbReference type="NCBIfam" id="TIGR00227">
    <property type="entry name" value="ribD_Cterm"/>
    <property type="match status" value="1"/>
</dbReference>
<dbReference type="CDD" id="cd01284">
    <property type="entry name" value="Riboflavin_deaminase-reductase"/>
    <property type="match status" value="1"/>
</dbReference>
<dbReference type="Proteomes" id="UP000808914">
    <property type="component" value="Unassembled WGS sequence"/>
</dbReference>
<keyword evidence="17" id="KW-1185">Reference proteome</keyword>
<comment type="pathway">
    <text evidence="2 14">Cofactor biosynthesis; riboflavin biosynthesis; 5-amino-6-(D-ribitylamino)uracil from GTP: step 2/4.</text>
</comment>
<dbReference type="InterPro" id="IPR011549">
    <property type="entry name" value="RibD_C"/>
</dbReference>
<dbReference type="Gene3D" id="3.40.430.10">
    <property type="entry name" value="Dihydrofolate Reductase, subunit A"/>
    <property type="match status" value="1"/>
</dbReference>
<organism evidence="16 17">
    <name type="scientific">Scopulibacillus daqui</name>
    <dbReference type="NCBI Taxonomy" id="1469162"/>
    <lineage>
        <taxon>Bacteria</taxon>
        <taxon>Bacillati</taxon>
        <taxon>Bacillota</taxon>
        <taxon>Bacilli</taxon>
        <taxon>Bacillales</taxon>
        <taxon>Sporolactobacillaceae</taxon>
        <taxon>Scopulibacillus</taxon>
    </lineage>
</organism>
<accession>A0ABS2PZN8</accession>
<comment type="similarity">
    <text evidence="4 14">In the N-terminal section; belongs to the cytidine and deoxycytidylate deaminase family.</text>
</comment>
<evidence type="ECO:0000256" key="5">
    <source>
        <dbReference type="ARBA" id="ARBA00007417"/>
    </source>
</evidence>
<evidence type="ECO:0000256" key="8">
    <source>
        <dbReference type="ARBA" id="ARBA00022833"/>
    </source>
</evidence>
<proteinExistence type="inferred from homology"/>
<feature type="domain" description="CMP/dCMP-type deaminase" evidence="15">
    <location>
        <begin position="1"/>
        <end position="123"/>
    </location>
</feature>
<dbReference type="InterPro" id="IPR016193">
    <property type="entry name" value="Cytidine_deaminase-like"/>
</dbReference>
<comment type="caution">
    <text evidence="16">The sequence shown here is derived from an EMBL/GenBank/DDBJ whole genome shotgun (WGS) entry which is preliminary data.</text>
</comment>
<keyword evidence="14 16" id="KW-0378">Hydrolase</keyword>
<evidence type="ECO:0000256" key="6">
    <source>
        <dbReference type="ARBA" id="ARBA00022619"/>
    </source>
</evidence>
<dbReference type="PANTHER" id="PTHR38011:SF7">
    <property type="entry name" value="2,5-DIAMINO-6-RIBOSYLAMINO-4(3H)-PYRIMIDINONE 5'-PHOSPHATE REDUCTASE"/>
    <property type="match status" value="1"/>
</dbReference>
<dbReference type="PROSITE" id="PS51747">
    <property type="entry name" value="CYT_DCMP_DEAMINASES_2"/>
    <property type="match status" value="1"/>
</dbReference>
<evidence type="ECO:0000256" key="11">
    <source>
        <dbReference type="ARBA" id="ARBA00023268"/>
    </source>
</evidence>
<dbReference type="NCBIfam" id="TIGR00326">
    <property type="entry name" value="eubact_ribD"/>
    <property type="match status" value="1"/>
</dbReference>
<evidence type="ECO:0000256" key="4">
    <source>
        <dbReference type="ARBA" id="ARBA00005259"/>
    </source>
</evidence>
<dbReference type="EMBL" id="JAFBER010000007">
    <property type="protein sequence ID" value="MBM7645351.1"/>
    <property type="molecule type" value="Genomic_DNA"/>
</dbReference>
<keyword evidence="8 14" id="KW-0862">Zinc</keyword>
<dbReference type="SUPFAM" id="SSF53597">
    <property type="entry name" value="Dihydrofolate reductase-like"/>
    <property type="match status" value="1"/>
</dbReference>
<evidence type="ECO:0000313" key="17">
    <source>
        <dbReference type="Proteomes" id="UP000808914"/>
    </source>
</evidence>
<evidence type="ECO:0000256" key="10">
    <source>
        <dbReference type="ARBA" id="ARBA00023002"/>
    </source>
</evidence>
<dbReference type="RefSeq" id="WP_205003274.1">
    <property type="nucleotide sequence ID" value="NZ_JAFBER010000007.1"/>
</dbReference>
<dbReference type="InterPro" id="IPR024072">
    <property type="entry name" value="DHFR-like_dom_sf"/>
</dbReference>
<comment type="catalytic activity">
    <reaction evidence="12 14">
        <text>5-amino-6-(5-phospho-D-ribitylamino)uracil + NADP(+) = 5-amino-6-(5-phospho-D-ribosylamino)uracil + NADPH + H(+)</text>
        <dbReference type="Rhea" id="RHEA:17845"/>
        <dbReference type="ChEBI" id="CHEBI:15378"/>
        <dbReference type="ChEBI" id="CHEBI:57783"/>
        <dbReference type="ChEBI" id="CHEBI:58349"/>
        <dbReference type="ChEBI" id="CHEBI:58421"/>
        <dbReference type="ChEBI" id="CHEBI:58453"/>
        <dbReference type="EC" id="1.1.1.193"/>
    </reaction>
</comment>
<keyword evidence="7 14" id="KW-0479">Metal-binding</keyword>
<name>A0ABS2PZN8_9BACL</name>
<dbReference type="GO" id="GO:0008703">
    <property type="term" value="F:5-amino-6-(5-phosphoribosylamino)uracil reductase activity"/>
    <property type="evidence" value="ECO:0007669"/>
    <property type="project" value="UniProtKB-EC"/>
</dbReference>
<comment type="cofactor">
    <cofactor evidence="14">
        <name>Zn(2+)</name>
        <dbReference type="ChEBI" id="CHEBI:29105"/>
    </cofactor>
    <text evidence="14">Binds 1 zinc ion.</text>
</comment>
<dbReference type="Pfam" id="PF01872">
    <property type="entry name" value="RibD_C"/>
    <property type="match status" value="1"/>
</dbReference>
<dbReference type="InterPro" id="IPR002125">
    <property type="entry name" value="CMP_dCMP_dom"/>
</dbReference>
<evidence type="ECO:0000256" key="2">
    <source>
        <dbReference type="ARBA" id="ARBA00004882"/>
    </source>
</evidence>